<dbReference type="Proteomes" id="UP000292402">
    <property type="component" value="Unassembled WGS sequence"/>
</dbReference>
<proteinExistence type="predicted"/>
<evidence type="ECO:0000313" key="3">
    <source>
        <dbReference type="Proteomes" id="UP000292402"/>
    </source>
</evidence>
<dbReference type="AlphaFoldDB" id="A0A4Q4ME46"/>
<protein>
    <submittedName>
        <fullName evidence="2">Uncharacterized protein</fullName>
    </submittedName>
</protein>
<sequence>MTNRGYLYGINYTLPGPSEPEPVYFRGRDLGSRRNSMLTINDEPLISTREQFDRLVGMMQEDRKRREERDVEMIEQLRKLNQTSMKDTVCRHIGELGGFGGFAVALVAVAWKRG</sequence>
<name>A0A4Q4ME46_9PLEO</name>
<keyword evidence="1" id="KW-0812">Transmembrane</keyword>
<gene>
    <name evidence="2" type="ORF">AA0114_g7481</name>
</gene>
<comment type="caution">
    <text evidence="2">The sequence shown here is derived from an EMBL/GenBank/DDBJ whole genome shotgun (WGS) entry which is preliminary data.</text>
</comment>
<accession>A0A4Q4ME46</accession>
<organism evidence="2 3">
    <name type="scientific">Alternaria tenuissima</name>
    <dbReference type="NCBI Taxonomy" id="119927"/>
    <lineage>
        <taxon>Eukaryota</taxon>
        <taxon>Fungi</taxon>
        <taxon>Dikarya</taxon>
        <taxon>Ascomycota</taxon>
        <taxon>Pezizomycotina</taxon>
        <taxon>Dothideomycetes</taxon>
        <taxon>Pleosporomycetidae</taxon>
        <taxon>Pleosporales</taxon>
        <taxon>Pleosporineae</taxon>
        <taxon>Pleosporaceae</taxon>
        <taxon>Alternaria</taxon>
        <taxon>Alternaria sect. Alternaria</taxon>
        <taxon>Alternaria alternata complex</taxon>
    </lineage>
</organism>
<reference evidence="3" key="1">
    <citation type="journal article" date="2019" name="bioRxiv">
        <title>Genomics, evolutionary history and diagnostics of the Alternaria alternata species group including apple and Asian pear pathotypes.</title>
        <authorList>
            <person name="Armitage A.D."/>
            <person name="Cockerton H.M."/>
            <person name="Sreenivasaprasad S."/>
            <person name="Woodhall J.W."/>
            <person name="Lane C.R."/>
            <person name="Harrison R.J."/>
            <person name="Clarkson J.P."/>
        </authorList>
    </citation>
    <scope>NUCLEOTIDE SEQUENCE [LARGE SCALE GENOMIC DNA]</scope>
    <source>
        <strain evidence="3">FERA 1082</strain>
    </source>
</reference>
<feature type="transmembrane region" description="Helical" evidence="1">
    <location>
        <begin position="93"/>
        <end position="111"/>
    </location>
</feature>
<evidence type="ECO:0000256" key="1">
    <source>
        <dbReference type="SAM" id="Phobius"/>
    </source>
</evidence>
<keyword evidence="1" id="KW-0472">Membrane</keyword>
<keyword evidence="1" id="KW-1133">Transmembrane helix</keyword>
<evidence type="ECO:0000313" key="2">
    <source>
        <dbReference type="EMBL" id="RYN47559.1"/>
    </source>
</evidence>
<dbReference type="EMBL" id="PDXA01000025">
    <property type="protein sequence ID" value="RYN47559.1"/>
    <property type="molecule type" value="Genomic_DNA"/>
</dbReference>